<dbReference type="OrthoDB" id="2061464at2"/>
<keyword evidence="3" id="KW-1185">Reference proteome</keyword>
<evidence type="ECO:0000256" key="1">
    <source>
        <dbReference type="SAM" id="Phobius"/>
    </source>
</evidence>
<keyword evidence="1" id="KW-0812">Transmembrane</keyword>
<evidence type="ECO:0008006" key="4">
    <source>
        <dbReference type="Google" id="ProtNLM"/>
    </source>
</evidence>
<feature type="transmembrane region" description="Helical" evidence="1">
    <location>
        <begin position="90"/>
        <end position="110"/>
    </location>
</feature>
<feature type="transmembrane region" description="Helical" evidence="1">
    <location>
        <begin position="46"/>
        <end position="69"/>
    </location>
</feature>
<name>A0A1G9SY54_9FIRM</name>
<reference evidence="3" key="1">
    <citation type="submission" date="2016-10" db="EMBL/GenBank/DDBJ databases">
        <authorList>
            <person name="Varghese N."/>
            <person name="Submissions S."/>
        </authorList>
    </citation>
    <scope>NUCLEOTIDE SEQUENCE [LARGE SCALE GENOMIC DNA]</scope>
    <source>
        <strain evidence="3">M83</strain>
    </source>
</reference>
<evidence type="ECO:0000313" key="3">
    <source>
        <dbReference type="Proteomes" id="UP000187651"/>
    </source>
</evidence>
<feature type="transmembrane region" description="Helical" evidence="1">
    <location>
        <begin position="125"/>
        <end position="148"/>
    </location>
</feature>
<dbReference type="EMBL" id="FNHZ01000001">
    <property type="protein sequence ID" value="SDM40334.1"/>
    <property type="molecule type" value="Genomic_DNA"/>
</dbReference>
<accession>A0A1G9SY54</accession>
<dbReference type="Proteomes" id="UP000187651">
    <property type="component" value="Unassembled WGS sequence"/>
</dbReference>
<feature type="transmembrane region" description="Helical" evidence="1">
    <location>
        <begin position="155"/>
        <end position="176"/>
    </location>
</feature>
<protein>
    <recommendedName>
        <fullName evidence="4">ABC-2 family transporter protein</fullName>
    </recommendedName>
</protein>
<feature type="transmembrane region" description="Helical" evidence="1">
    <location>
        <begin position="222"/>
        <end position="240"/>
    </location>
</feature>
<evidence type="ECO:0000313" key="2">
    <source>
        <dbReference type="EMBL" id="SDM40334.1"/>
    </source>
</evidence>
<proteinExistence type="predicted"/>
<organism evidence="2 3">
    <name type="scientific">Lachnospira pectinoschiza</name>
    <dbReference type="NCBI Taxonomy" id="28052"/>
    <lineage>
        <taxon>Bacteria</taxon>
        <taxon>Bacillati</taxon>
        <taxon>Bacillota</taxon>
        <taxon>Clostridia</taxon>
        <taxon>Lachnospirales</taxon>
        <taxon>Lachnospiraceae</taxon>
        <taxon>Lachnospira</taxon>
    </lineage>
</organism>
<keyword evidence="1" id="KW-1133">Transmembrane helix</keyword>
<dbReference type="AlphaFoldDB" id="A0A1G9SY54"/>
<dbReference type="RefSeq" id="WP_074520451.1">
    <property type="nucleotide sequence ID" value="NZ_FNHZ01000001.1"/>
</dbReference>
<gene>
    <name evidence="2" type="ORF">SAMN05216544_0138</name>
</gene>
<feature type="transmembrane region" description="Helical" evidence="1">
    <location>
        <begin position="12"/>
        <end position="34"/>
    </location>
</feature>
<keyword evidence="1" id="KW-0472">Membrane</keyword>
<sequence length="255" mass="29516">MNIYRLEMFKKRYLMGAIIVIEILLDVLELLNVIHVENGVDTIYSFWQMLSWIFIVGYCIWDYYGYFYLCNDTMLLLSPRSKYEILKKKGVIYFGFMMLYFTLGLVRYLALNQFSMSLKMKICGIYFISKIVAVISFLFLLIFLLQLIKNIDNKFLALLTLLIIGGVIVGLEAYFLCANITSNSDITWIIGVVDGKKGINSYACILPISFINENEGNVVESFYIITVYANILIGFVSYVLSKIMYKTKKYNYVAL</sequence>